<accession>A0ABW0BKG6</accession>
<evidence type="ECO:0000313" key="1">
    <source>
        <dbReference type="EMBL" id="MFC5177834.1"/>
    </source>
</evidence>
<dbReference type="RefSeq" id="WP_378591213.1">
    <property type="nucleotide sequence ID" value="NZ_JBHSKD010000018.1"/>
</dbReference>
<dbReference type="SUPFAM" id="SSF54862">
    <property type="entry name" value="4Fe-4S ferredoxins"/>
    <property type="match status" value="1"/>
</dbReference>
<reference evidence="2" key="1">
    <citation type="journal article" date="2019" name="Int. J. Syst. Evol. Microbiol.">
        <title>The Global Catalogue of Microorganisms (GCM) 10K type strain sequencing project: providing services to taxonomists for standard genome sequencing and annotation.</title>
        <authorList>
            <consortium name="The Broad Institute Genomics Platform"/>
            <consortium name="The Broad Institute Genome Sequencing Center for Infectious Disease"/>
            <person name="Wu L."/>
            <person name="Ma J."/>
        </authorList>
    </citation>
    <scope>NUCLEOTIDE SEQUENCE [LARGE SCALE GENOMIC DNA]</scope>
    <source>
        <strain evidence="2">DFY41</strain>
    </source>
</reference>
<dbReference type="EMBL" id="JBHSKD010000018">
    <property type="protein sequence ID" value="MFC5177834.1"/>
    <property type="molecule type" value="Genomic_DNA"/>
</dbReference>
<dbReference type="Pfam" id="PF13459">
    <property type="entry name" value="Fer4_15"/>
    <property type="match status" value="1"/>
</dbReference>
<organism evidence="1 2">
    <name type="scientific">Nocardioides taihuensis</name>
    <dbReference type="NCBI Taxonomy" id="1835606"/>
    <lineage>
        <taxon>Bacteria</taxon>
        <taxon>Bacillati</taxon>
        <taxon>Actinomycetota</taxon>
        <taxon>Actinomycetes</taxon>
        <taxon>Propionibacteriales</taxon>
        <taxon>Nocardioidaceae</taxon>
        <taxon>Nocardioides</taxon>
    </lineage>
</organism>
<protein>
    <submittedName>
        <fullName evidence="1">Ferredoxin</fullName>
    </submittedName>
</protein>
<dbReference type="Proteomes" id="UP001596087">
    <property type="component" value="Unassembled WGS sequence"/>
</dbReference>
<evidence type="ECO:0000313" key="2">
    <source>
        <dbReference type="Proteomes" id="UP001596087"/>
    </source>
</evidence>
<gene>
    <name evidence="1" type="ORF">ACFPGP_14220</name>
</gene>
<sequence>MTAAPRDLRVDWPACRARGLCHEVLPELVDLDEWGYPIVRGPVTEDLLADAREAVQVCPRLALRLVTR</sequence>
<comment type="caution">
    <text evidence="1">The sequence shown here is derived from an EMBL/GenBank/DDBJ whole genome shotgun (WGS) entry which is preliminary data.</text>
</comment>
<proteinExistence type="predicted"/>
<keyword evidence="2" id="KW-1185">Reference proteome</keyword>
<dbReference type="Gene3D" id="3.30.70.20">
    <property type="match status" value="1"/>
</dbReference>
<name>A0ABW0BKG6_9ACTN</name>